<protein>
    <submittedName>
        <fullName evidence="3">Carboxylesterase type B domain-containing protein</fullName>
    </submittedName>
</protein>
<organism evidence="2 3">
    <name type="scientific">Meloidogyne javanica</name>
    <name type="common">Root-knot nematode worm</name>
    <dbReference type="NCBI Taxonomy" id="6303"/>
    <lineage>
        <taxon>Eukaryota</taxon>
        <taxon>Metazoa</taxon>
        <taxon>Ecdysozoa</taxon>
        <taxon>Nematoda</taxon>
        <taxon>Chromadorea</taxon>
        <taxon>Rhabditida</taxon>
        <taxon>Tylenchina</taxon>
        <taxon>Tylenchomorpha</taxon>
        <taxon>Tylenchoidea</taxon>
        <taxon>Meloidogynidae</taxon>
        <taxon>Meloidogyninae</taxon>
        <taxon>Meloidogyne</taxon>
        <taxon>Meloidogyne incognita group</taxon>
    </lineage>
</organism>
<dbReference type="Pfam" id="PF00135">
    <property type="entry name" value="COesterase"/>
    <property type="match status" value="1"/>
</dbReference>
<name>A0A915MU03_MELJA</name>
<dbReference type="PANTHER" id="PTHR44590:SF3">
    <property type="entry name" value="CARBOXYLESTERASE TYPE B DOMAIN-CONTAINING PROTEIN"/>
    <property type="match status" value="1"/>
</dbReference>
<feature type="domain" description="Carboxylesterase type B" evidence="1">
    <location>
        <begin position="13"/>
        <end position="174"/>
    </location>
</feature>
<dbReference type="Proteomes" id="UP000887561">
    <property type="component" value="Unplaced"/>
</dbReference>
<sequence length="175" mass="20457">MVRNNFAMNVYNPRFDNDFVQRDIKTALETAPKKPTMIGFTSHESIGKATEEEAEQIANELESFYLEYQKKNIGKEDWRYFLEQYTMLLSDVQFIIPILAEARLKAANNWPVFLYQFDHVNKEHISKLPFRGVVHAAEYPYLLGPTLFGNYLLDNEDDRKVQALLLYAYGSFVKN</sequence>
<reference evidence="3" key="1">
    <citation type="submission" date="2022-11" db="UniProtKB">
        <authorList>
            <consortium name="WormBaseParasite"/>
        </authorList>
    </citation>
    <scope>IDENTIFICATION</scope>
</reference>
<dbReference type="InterPro" id="IPR002018">
    <property type="entry name" value="CarbesteraseB"/>
</dbReference>
<evidence type="ECO:0000313" key="3">
    <source>
        <dbReference type="WBParaSite" id="scaffold4811_cov246.g8701"/>
    </source>
</evidence>
<accession>A0A915MU03</accession>
<dbReference type="PANTHER" id="PTHR44590">
    <property type="entry name" value="CARBOXYLIC ESTER HYDROLASE-RELATED"/>
    <property type="match status" value="1"/>
</dbReference>
<dbReference type="SUPFAM" id="SSF53474">
    <property type="entry name" value="alpha/beta-Hydrolases"/>
    <property type="match status" value="1"/>
</dbReference>
<dbReference type="WBParaSite" id="scaffold4811_cov246.g8701">
    <property type="protein sequence ID" value="scaffold4811_cov246.g8701"/>
    <property type="gene ID" value="scaffold4811_cov246.g8701"/>
</dbReference>
<dbReference type="InterPro" id="IPR029058">
    <property type="entry name" value="AB_hydrolase_fold"/>
</dbReference>
<dbReference type="AlphaFoldDB" id="A0A915MU03"/>
<keyword evidence="2" id="KW-1185">Reference proteome</keyword>
<evidence type="ECO:0000313" key="2">
    <source>
        <dbReference type="Proteomes" id="UP000887561"/>
    </source>
</evidence>
<evidence type="ECO:0000259" key="1">
    <source>
        <dbReference type="Pfam" id="PF00135"/>
    </source>
</evidence>
<proteinExistence type="predicted"/>
<dbReference type="Gene3D" id="3.40.50.1820">
    <property type="entry name" value="alpha/beta hydrolase"/>
    <property type="match status" value="1"/>
</dbReference>